<dbReference type="InterPro" id="IPR045528">
    <property type="entry name" value="DO-GTPase2"/>
</dbReference>
<dbReference type="Proteomes" id="UP000317171">
    <property type="component" value="Chromosome"/>
</dbReference>
<dbReference type="SUPFAM" id="SSF52540">
    <property type="entry name" value="P-loop containing nucleoside triphosphate hydrolases"/>
    <property type="match status" value="1"/>
</dbReference>
<evidence type="ECO:0000259" key="1">
    <source>
        <dbReference type="Pfam" id="PF19993"/>
    </source>
</evidence>
<sequence length="316" mass="35240">MSKELEETQEVDIDDGVEAEDDSLIDFYSGDALSVEESRSISMSSRVQLILLAGAVDCGKSSLIASLFHCFQNGPLGGYLFAGSRTLVGFERRCHKARVASNRDTPTMDRTSFGEKRKLLHLKVAQKSNPSTPKHLFFADVSGESFEDAINSVDDCAQVPLLRRSDHFVLLVDGSKMIDLAFRQNAKKEALLLLQSCIESNRLGERSLVDVIFSKYDLFVHDDTALNFIESIKSAIKGRFGDLLGRIRFSNIAAIPETGTKAIKLGYGLNEIFPSWVEDNPGSYFPIELYNENLEGCCEFDYFGRNYARRESGINE</sequence>
<evidence type="ECO:0000313" key="3">
    <source>
        <dbReference type="Proteomes" id="UP000317171"/>
    </source>
</evidence>
<dbReference type="OrthoDB" id="9758568at2"/>
<organism evidence="2 3">
    <name type="scientific">Gimesia alba</name>
    <dbReference type="NCBI Taxonomy" id="2527973"/>
    <lineage>
        <taxon>Bacteria</taxon>
        <taxon>Pseudomonadati</taxon>
        <taxon>Planctomycetota</taxon>
        <taxon>Planctomycetia</taxon>
        <taxon>Planctomycetales</taxon>
        <taxon>Planctomycetaceae</taxon>
        <taxon>Gimesia</taxon>
    </lineage>
</organism>
<feature type="domain" description="Double-GTPase 2" evidence="1">
    <location>
        <begin position="50"/>
        <end position="276"/>
    </location>
</feature>
<dbReference type="AlphaFoldDB" id="A0A517RMQ2"/>
<gene>
    <name evidence="2" type="ORF">Pan241w_52680</name>
</gene>
<accession>A0A517RMQ2</accession>
<dbReference type="EMBL" id="CP036269">
    <property type="protein sequence ID" value="QDT45149.1"/>
    <property type="molecule type" value="Genomic_DNA"/>
</dbReference>
<dbReference type="Pfam" id="PF19993">
    <property type="entry name" value="DO-GTPase2"/>
    <property type="match status" value="1"/>
</dbReference>
<proteinExistence type="predicted"/>
<protein>
    <recommendedName>
        <fullName evidence="1">Double-GTPase 2 domain-containing protein</fullName>
    </recommendedName>
</protein>
<name>A0A517RMQ2_9PLAN</name>
<dbReference type="InterPro" id="IPR027417">
    <property type="entry name" value="P-loop_NTPase"/>
</dbReference>
<dbReference type="KEGG" id="gaz:Pan241w_52680"/>
<reference evidence="2 3" key="1">
    <citation type="submission" date="2019-02" db="EMBL/GenBank/DDBJ databases">
        <title>Deep-cultivation of Planctomycetes and their phenomic and genomic characterization uncovers novel biology.</title>
        <authorList>
            <person name="Wiegand S."/>
            <person name="Jogler M."/>
            <person name="Boedeker C."/>
            <person name="Pinto D."/>
            <person name="Vollmers J."/>
            <person name="Rivas-Marin E."/>
            <person name="Kohn T."/>
            <person name="Peeters S.H."/>
            <person name="Heuer A."/>
            <person name="Rast P."/>
            <person name="Oberbeckmann S."/>
            <person name="Bunk B."/>
            <person name="Jeske O."/>
            <person name="Meyerdierks A."/>
            <person name="Storesund J.E."/>
            <person name="Kallscheuer N."/>
            <person name="Luecker S."/>
            <person name="Lage O.M."/>
            <person name="Pohl T."/>
            <person name="Merkel B.J."/>
            <person name="Hornburger P."/>
            <person name="Mueller R.-W."/>
            <person name="Bruemmer F."/>
            <person name="Labrenz M."/>
            <person name="Spormann A.M."/>
            <person name="Op den Camp H."/>
            <person name="Overmann J."/>
            <person name="Amann R."/>
            <person name="Jetten M.S.M."/>
            <person name="Mascher T."/>
            <person name="Medema M.H."/>
            <person name="Devos D.P."/>
            <person name="Kaster A.-K."/>
            <person name="Ovreas L."/>
            <person name="Rohde M."/>
            <person name="Galperin M.Y."/>
            <person name="Jogler C."/>
        </authorList>
    </citation>
    <scope>NUCLEOTIDE SEQUENCE [LARGE SCALE GENOMIC DNA]</scope>
    <source>
        <strain evidence="2 3">Pan241w</strain>
    </source>
</reference>
<dbReference type="RefSeq" id="WP_145221292.1">
    <property type="nucleotide sequence ID" value="NZ_CP036269.1"/>
</dbReference>
<evidence type="ECO:0000313" key="2">
    <source>
        <dbReference type="EMBL" id="QDT45149.1"/>
    </source>
</evidence>
<keyword evidence="3" id="KW-1185">Reference proteome</keyword>